<sequence length="583" mass="69512">MQLESLSNEVFHDLFEFLDPVQLIHAFEGLNTRFDQLLFIYFRSYRLDFRSISKLNFHLMCEQYLPLIIDHISSLCLSDDDETPQLSEHLIPYNLTLDEFTHLKSLLLQKIHSSDIILNIITDCSYLSYLTHLKIIECHYTHDKNSKQLISNIWRLIKLTHCTLDIIFEYGLTFVGLSIISTSIKYLSIKNFIFSSIELNHLLKSTPYLQYLCITFFGESTNIELHRIHSVPLITNLKLHFNGSLNSLINILQSMPNLLYLTIETGTINLNGNQWKKILIDYIPKIKKFRFLMKILLFKHHNIEEQLEDFLNTFQTSFWLDEHQWFVRLDWPKHANKVFVIYTLPYCFNDTYVIYQNRWSRTTCPNVHDYNSYDRVTNVFYKGHIDNLIVFPVHYPNIRRLTLRLPFDNRFWSIIPTLDRLISLEVIETRENSRSESQLKDLLNRAPRLDFLSVDAMSFLLLAQSNITHDSLRRIQLKHYRTKTNRYMNVTQCSILADSLLGRQCEVLIIRIEHRTIILDLINKMYNLRVLNCECQDDNWTNNSLLCSKDELVEWLRNSLPETYFISRYRSRLVRLWINRKIK</sequence>
<gene>
    <name evidence="1" type="ORF">RFH988_LOCUS18539</name>
</gene>
<evidence type="ECO:0000313" key="2">
    <source>
        <dbReference type="Proteomes" id="UP000663882"/>
    </source>
</evidence>
<accession>A0A814N2N0</accession>
<dbReference type="AlphaFoldDB" id="A0A814N2N0"/>
<reference evidence="1" key="1">
    <citation type="submission" date="2021-02" db="EMBL/GenBank/DDBJ databases">
        <authorList>
            <person name="Nowell W R."/>
        </authorList>
    </citation>
    <scope>NUCLEOTIDE SEQUENCE</scope>
</reference>
<name>A0A814N2N0_9BILA</name>
<evidence type="ECO:0008006" key="3">
    <source>
        <dbReference type="Google" id="ProtNLM"/>
    </source>
</evidence>
<protein>
    <recommendedName>
        <fullName evidence="3">F-box domain-containing protein</fullName>
    </recommendedName>
</protein>
<comment type="caution">
    <text evidence="1">The sequence shown here is derived from an EMBL/GenBank/DDBJ whole genome shotgun (WGS) entry which is preliminary data.</text>
</comment>
<dbReference type="SUPFAM" id="SSF52047">
    <property type="entry name" value="RNI-like"/>
    <property type="match status" value="1"/>
</dbReference>
<proteinExistence type="predicted"/>
<dbReference type="EMBL" id="CAJNOO010001047">
    <property type="protein sequence ID" value="CAF1085876.1"/>
    <property type="molecule type" value="Genomic_DNA"/>
</dbReference>
<evidence type="ECO:0000313" key="1">
    <source>
        <dbReference type="EMBL" id="CAF1085876.1"/>
    </source>
</evidence>
<dbReference type="OrthoDB" id="9987434at2759"/>
<dbReference type="Proteomes" id="UP000663882">
    <property type="component" value="Unassembled WGS sequence"/>
</dbReference>
<organism evidence="1 2">
    <name type="scientific">Rotaria sordida</name>
    <dbReference type="NCBI Taxonomy" id="392033"/>
    <lineage>
        <taxon>Eukaryota</taxon>
        <taxon>Metazoa</taxon>
        <taxon>Spiralia</taxon>
        <taxon>Gnathifera</taxon>
        <taxon>Rotifera</taxon>
        <taxon>Eurotatoria</taxon>
        <taxon>Bdelloidea</taxon>
        <taxon>Philodinida</taxon>
        <taxon>Philodinidae</taxon>
        <taxon>Rotaria</taxon>
    </lineage>
</organism>